<evidence type="ECO:0000313" key="5">
    <source>
        <dbReference type="Proteomes" id="UP000295257"/>
    </source>
</evidence>
<protein>
    <recommendedName>
        <fullName evidence="6">TetR family transcriptional regulator</fullName>
    </recommendedName>
</protein>
<dbReference type="InterPro" id="IPR039532">
    <property type="entry name" value="TetR_C_Firmicutes"/>
</dbReference>
<name>A0A4R5NGM1_9LACO</name>
<dbReference type="EMBL" id="PUFN01000009">
    <property type="protein sequence ID" value="TDG73627.1"/>
    <property type="molecule type" value="Genomic_DNA"/>
</dbReference>
<dbReference type="PANTHER" id="PTHR43479">
    <property type="entry name" value="ACREF/ENVCD OPERON REPRESSOR-RELATED"/>
    <property type="match status" value="1"/>
</dbReference>
<evidence type="ECO:0008006" key="6">
    <source>
        <dbReference type="Google" id="ProtNLM"/>
    </source>
</evidence>
<evidence type="ECO:0000259" key="3">
    <source>
        <dbReference type="Pfam" id="PF14278"/>
    </source>
</evidence>
<dbReference type="Proteomes" id="UP000295257">
    <property type="component" value="Unassembled WGS sequence"/>
</dbReference>
<keyword evidence="1" id="KW-0238">DNA-binding</keyword>
<accession>A0A4R5NGM1</accession>
<gene>
    <name evidence="4" type="ORF">C5L30_000566</name>
</gene>
<feature type="domain" description="Transcriptional regulator TetR C-terminal Firmicutes type" evidence="3">
    <location>
        <begin position="70"/>
        <end position="172"/>
    </location>
</feature>
<sequence>MPTTEETLALSLRDVLKRKPVDKITVKDIVTECNLTRQTFYNHFADIYELVEYAACTNARKILDKTASYDKWQCGFYAVMTVMQNNKTIVKNTYQSNYRDLMEKYIFKVIYSYVIDIVEKLAEDMNVAQKHKDFIAHFYTLAFLALIHEWVQNGLKEDPKKIVQQVATLVQGDFKNDLQKYAK</sequence>
<dbReference type="Gene3D" id="1.10.357.10">
    <property type="entry name" value="Tetracycline Repressor, domain 2"/>
    <property type="match status" value="1"/>
</dbReference>
<evidence type="ECO:0000313" key="4">
    <source>
        <dbReference type="EMBL" id="TDG73627.1"/>
    </source>
</evidence>
<dbReference type="InterPro" id="IPR050624">
    <property type="entry name" value="HTH-type_Tx_Regulator"/>
</dbReference>
<dbReference type="PANTHER" id="PTHR43479:SF7">
    <property type="entry name" value="TETR-FAMILY TRANSCRIPTIONAL REGULATOR"/>
    <property type="match status" value="1"/>
</dbReference>
<dbReference type="GO" id="GO:0003677">
    <property type="term" value="F:DNA binding"/>
    <property type="evidence" value="ECO:0007669"/>
    <property type="project" value="UniProtKB-KW"/>
</dbReference>
<dbReference type="OrthoDB" id="9810250at2"/>
<dbReference type="SUPFAM" id="SSF46689">
    <property type="entry name" value="Homeodomain-like"/>
    <property type="match status" value="1"/>
</dbReference>
<comment type="caution">
    <text evidence="4">The sequence shown here is derived from an EMBL/GenBank/DDBJ whole genome shotgun (WGS) entry which is preliminary data.</text>
</comment>
<dbReference type="InterPro" id="IPR001647">
    <property type="entry name" value="HTH_TetR"/>
</dbReference>
<organism evidence="4 5">
    <name type="scientific">Companilactobacillus farciminis</name>
    <dbReference type="NCBI Taxonomy" id="1612"/>
    <lineage>
        <taxon>Bacteria</taxon>
        <taxon>Bacillati</taxon>
        <taxon>Bacillota</taxon>
        <taxon>Bacilli</taxon>
        <taxon>Lactobacillales</taxon>
        <taxon>Lactobacillaceae</taxon>
        <taxon>Companilactobacillus</taxon>
    </lineage>
</organism>
<feature type="domain" description="HTH tetR-type" evidence="2">
    <location>
        <begin position="14"/>
        <end position="53"/>
    </location>
</feature>
<dbReference type="AlphaFoldDB" id="A0A4R5NGM1"/>
<proteinExistence type="predicted"/>
<dbReference type="RefSeq" id="WP_010018332.1">
    <property type="nucleotide sequence ID" value="NZ_PUFN01000009.1"/>
</dbReference>
<dbReference type="Pfam" id="PF14278">
    <property type="entry name" value="TetR_C_8"/>
    <property type="match status" value="1"/>
</dbReference>
<dbReference type="InterPro" id="IPR009057">
    <property type="entry name" value="Homeodomain-like_sf"/>
</dbReference>
<reference evidence="4 5" key="1">
    <citation type="journal article" date="2019" name="Appl. Microbiol. Biotechnol.">
        <title>Uncovering carbohydrate metabolism through a genotype-phenotype association study of 56 lactic acid bacteria genomes.</title>
        <authorList>
            <person name="Buron-Moles G."/>
            <person name="Chailyan A."/>
            <person name="Dolejs I."/>
            <person name="Forster J."/>
            <person name="Miks M.H."/>
        </authorList>
    </citation>
    <scope>NUCLEOTIDE SEQUENCE [LARGE SCALE GENOMIC DNA]</scope>
    <source>
        <strain evidence="4 5">ATCC 29644</strain>
    </source>
</reference>
<keyword evidence="5" id="KW-1185">Reference proteome</keyword>
<dbReference type="Pfam" id="PF00440">
    <property type="entry name" value="TetR_N"/>
    <property type="match status" value="1"/>
</dbReference>
<evidence type="ECO:0000256" key="1">
    <source>
        <dbReference type="ARBA" id="ARBA00023125"/>
    </source>
</evidence>
<evidence type="ECO:0000259" key="2">
    <source>
        <dbReference type="Pfam" id="PF00440"/>
    </source>
</evidence>